<name>A0ABS7NVK0_9NOCA</name>
<accession>A0ABS7NVK0</accession>
<dbReference type="EMBL" id="JABUKG010000016">
    <property type="protein sequence ID" value="MBY6322029.1"/>
    <property type="molecule type" value="Genomic_DNA"/>
</dbReference>
<feature type="domain" description="O-acyltransferase WSD1-like N-terminal" evidence="1">
    <location>
        <begin position="31"/>
        <end position="174"/>
    </location>
</feature>
<dbReference type="Pfam" id="PF03007">
    <property type="entry name" value="WS_DGAT_cat"/>
    <property type="match status" value="1"/>
</dbReference>
<keyword evidence="3" id="KW-1185">Reference proteome</keyword>
<comment type="caution">
    <text evidence="2">The sequence shown here is derived from an EMBL/GenBank/DDBJ whole genome shotgun (WGS) entry which is preliminary data.</text>
</comment>
<evidence type="ECO:0000259" key="1">
    <source>
        <dbReference type="Pfam" id="PF03007"/>
    </source>
</evidence>
<protein>
    <recommendedName>
        <fullName evidence="1">O-acyltransferase WSD1-like N-terminal domain-containing protein</fullName>
    </recommendedName>
</protein>
<reference evidence="2 3" key="1">
    <citation type="submission" date="2020-06" db="EMBL/GenBank/DDBJ databases">
        <title>Taxonomy, biology and ecology of Rhodococcus bacteria occurring in California pistachio and other woody hosts as revealed by genome sequence analyses.</title>
        <authorList>
            <person name="Gai Y."/>
            <person name="Riely B."/>
        </authorList>
    </citation>
    <scope>NUCLEOTIDE SEQUENCE [LARGE SCALE GENOMIC DNA]</scope>
    <source>
        <strain evidence="2 3">BP-284</strain>
    </source>
</reference>
<proteinExistence type="predicted"/>
<evidence type="ECO:0000313" key="2">
    <source>
        <dbReference type="EMBL" id="MBY6322029.1"/>
    </source>
</evidence>
<gene>
    <name evidence="2" type="ORF">HQ605_14475</name>
</gene>
<dbReference type="InterPro" id="IPR004255">
    <property type="entry name" value="O-acyltransferase_WSD1_N"/>
</dbReference>
<dbReference type="Proteomes" id="UP001520140">
    <property type="component" value="Unassembled WGS sequence"/>
</dbReference>
<organism evidence="2 3">
    <name type="scientific">Rhodococcoides kroppenstedtii</name>
    <dbReference type="NCBI Taxonomy" id="293050"/>
    <lineage>
        <taxon>Bacteria</taxon>
        <taxon>Bacillati</taxon>
        <taxon>Actinomycetota</taxon>
        <taxon>Actinomycetes</taxon>
        <taxon>Mycobacteriales</taxon>
        <taxon>Nocardiaceae</taxon>
        <taxon>Rhodococcoides</taxon>
    </lineage>
</organism>
<sequence length="270" mass="29420">MSPLSAKDAAFFYPWVHGSPSSTDQHLVYAFAWPENGGSPVDAVRDQFARRYHLAPFFHRRLERVPGDLGHPLVRVDPTFDPARVVGRRVDSWRDALSAVGDIVRVPLDVRYHLWEVTVLDGFTDGPEGATMLVVVHASHSLCAGFGLSLSVQTVLFDADVPTPDLPDPDVRSPRRAALRGAARIPADAARSARSALAFRRHGDVDPPRTTSPLVFTAVPGRDRAVEILAVDATGVTDPLSKTLAAISSSMADHARPTVTCRRPRRSVRT</sequence>
<evidence type="ECO:0000313" key="3">
    <source>
        <dbReference type="Proteomes" id="UP001520140"/>
    </source>
</evidence>
<dbReference type="RefSeq" id="WP_157889582.1">
    <property type="nucleotide sequence ID" value="NZ_JABUKE010000017.1"/>
</dbReference>